<dbReference type="Proteomes" id="UP000688137">
    <property type="component" value="Unassembled WGS sequence"/>
</dbReference>
<protein>
    <submittedName>
        <fullName evidence="1">Uncharacterized protein</fullName>
    </submittedName>
</protein>
<gene>
    <name evidence="1" type="ORF">PPRIM_AZ9-3.1.T0120030</name>
</gene>
<name>A0A8S1K4A5_PARPR</name>
<evidence type="ECO:0000313" key="1">
    <source>
        <dbReference type="EMBL" id="CAD8047710.1"/>
    </source>
</evidence>
<keyword evidence="2" id="KW-1185">Reference proteome</keyword>
<proteinExistence type="predicted"/>
<organism evidence="1 2">
    <name type="scientific">Paramecium primaurelia</name>
    <dbReference type="NCBI Taxonomy" id="5886"/>
    <lineage>
        <taxon>Eukaryota</taxon>
        <taxon>Sar</taxon>
        <taxon>Alveolata</taxon>
        <taxon>Ciliophora</taxon>
        <taxon>Intramacronucleata</taxon>
        <taxon>Oligohymenophorea</taxon>
        <taxon>Peniculida</taxon>
        <taxon>Parameciidae</taxon>
        <taxon>Paramecium</taxon>
    </lineage>
</organism>
<sequence>MNPQSLRTRRPSYIKSYQQLLLNKVCFPSQNLVISKLNCNKQQDKCYKQQSQQLPTKMKLVQFDCSNEPSYFISKLIKLCGLENVQDSNELQIKAQQRNQNELVQRSINQDNLVRLKSNQIRVRQLSNDFLTDRVMRSNITQKTKKVRFYEKVEYWVQNKDKNFDYDYRYFEALKLQ</sequence>
<comment type="caution">
    <text evidence="1">The sequence shown here is derived from an EMBL/GenBank/DDBJ whole genome shotgun (WGS) entry which is preliminary data.</text>
</comment>
<dbReference type="OMA" id="CNLENTQ"/>
<dbReference type="EMBL" id="CAJJDM010000009">
    <property type="protein sequence ID" value="CAD8047710.1"/>
    <property type="molecule type" value="Genomic_DNA"/>
</dbReference>
<dbReference type="AlphaFoldDB" id="A0A8S1K4A5"/>
<accession>A0A8S1K4A5</accession>
<reference evidence="1" key="1">
    <citation type="submission" date="2021-01" db="EMBL/GenBank/DDBJ databases">
        <authorList>
            <consortium name="Genoscope - CEA"/>
            <person name="William W."/>
        </authorList>
    </citation>
    <scope>NUCLEOTIDE SEQUENCE</scope>
</reference>
<evidence type="ECO:0000313" key="2">
    <source>
        <dbReference type="Proteomes" id="UP000688137"/>
    </source>
</evidence>